<proteinExistence type="inferred from homology"/>
<dbReference type="SUPFAM" id="SSF103473">
    <property type="entry name" value="MFS general substrate transporter"/>
    <property type="match status" value="1"/>
</dbReference>
<gene>
    <name evidence="9" type="ORF">D9756_000116</name>
</gene>
<feature type="transmembrane region" description="Helical" evidence="7">
    <location>
        <begin position="83"/>
        <end position="102"/>
    </location>
</feature>
<protein>
    <recommendedName>
        <fullName evidence="8">Major facilitator superfamily (MFS) profile domain-containing protein</fullName>
    </recommendedName>
</protein>
<comment type="subcellular location">
    <subcellularLocation>
        <location evidence="1">Membrane</location>
        <topology evidence="1">Multi-pass membrane protein</topology>
    </subcellularLocation>
</comment>
<dbReference type="Proteomes" id="UP000559027">
    <property type="component" value="Unassembled WGS sequence"/>
</dbReference>
<evidence type="ECO:0000256" key="6">
    <source>
        <dbReference type="SAM" id="MobiDB-lite"/>
    </source>
</evidence>
<evidence type="ECO:0000259" key="8">
    <source>
        <dbReference type="PROSITE" id="PS50850"/>
    </source>
</evidence>
<feature type="transmembrane region" description="Helical" evidence="7">
    <location>
        <begin position="353"/>
        <end position="371"/>
    </location>
</feature>
<dbReference type="Gene3D" id="1.20.1250.20">
    <property type="entry name" value="MFS general substrate transporter like domains"/>
    <property type="match status" value="1"/>
</dbReference>
<dbReference type="GO" id="GO:0005351">
    <property type="term" value="F:carbohydrate:proton symporter activity"/>
    <property type="evidence" value="ECO:0007669"/>
    <property type="project" value="TreeGrafter"/>
</dbReference>
<name>A0A8H5GES0_9AGAR</name>
<feature type="transmembrane region" description="Helical" evidence="7">
    <location>
        <begin position="378"/>
        <end position="400"/>
    </location>
</feature>
<evidence type="ECO:0000256" key="3">
    <source>
        <dbReference type="ARBA" id="ARBA00022692"/>
    </source>
</evidence>
<keyword evidence="3 7" id="KW-0812">Transmembrane</keyword>
<dbReference type="GO" id="GO:0016020">
    <property type="term" value="C:membrane"/>
    <property type="evidence" value="ECO:0007669"/>
    <property type="project" value="UniProtKB-SubCell"/>
</dbReference>
<dbReference type="Pfam" id="PF00083">
    <property type="entry name" value="Sugar_tr"/>
    <property type="match status" value="1"/>
</dbReference>
<feature type="transmembrane region" description="Helical" evidence="7">
    <location>
        <begin position="143"/>
        <end position="169"/>
    </location>
</feature>
<dbReference type="PANTHER" id="PTHR48022">
    <property type="entry name" value="PLASTIDIC GLUCOSE TRANSPORTER 4"/>
    <property type="match status" value="1"/>
</dbReference>
<dbReference type="PROSITE" id="PS50850">
    <property type="entry name" value="MFS"/>
    <property type="match status" value="1"/>
</dbReference>
<comment type="similarity">
    <text evidence="2">Belongs to the major facilitator superfamily. Sugar transporter (TC 2.A.1.1) family.</text>
</comment>
<feature type="transmembrane region" description="Helical" evidence="7">
    <location>
        <begin position="189"/>
        <end position="213"/>
    </location>
</feature>
<dbReference type="FunFam" id="1.20.1250.20:FF:000117">
    <property type="entry name" value="MFS hexose transporter"/>
    <property type="match status" value="1"/>
</dbReference>
<dbReference type="EMBL" id="JAACJO010000001">
    <property type="protein sequence ID" value="KAF5363613.1"/>
    <property type="molecule type" value="Genomic_DNA"/>
</dbReference>
<feature type="domain" description="Major facilitator superfamily (MFS) profile" evidence="8">
    <location>
        <begin position="45"/>
        <end position="500"/>
    </location>
</feature>
<evidence type="ECO:0000256" key="1">
    <source>
        <dbReference type="ARBA" id="ARBA00004141"/>
    </source>
</evidence>
<feature type="transmembrane region" description="Helical" evidence="7">
    <location>
        <begin position="114"/>
        <end position="131"/>
    </location>
</feature>
<keyword evidence="4 7" id="KW-1133">Transmembrane helix</keyword>
<accession>A0A8H5GES0</accession>
<dbReference type="InterPro" id="IPR020846">
    <property type="entry name" value="MFS_dom"/>
</dbReference>
<comment type="caution">
    <text evidence="9">The sequence shown here is derived from an EMBL/GenBank/DDBJ whole genome shotgun (WGS) entry which is preliminary data.</text>
</comment>
<evidence type="ECO:0000313" key="9">
    <source>
        <dbReference type="EMBL" id="KAF5363613.1"/>
    </source>
</evidence>
<keyword evidence="5 7" id="KW-0472">Membrane</keyword>
<organism evidence="9 10">
    <name type="scientific">Leucocoprinus leucothites</name>
    <dbReference type="NCBI Taxonomy" id="201217"/>
    <lineage>
        <taxon>Eukaryota</taxon>
        <taxon>Fungi</taxon>
        <taxon>Dikarya</taxon>
        <taxon>Basidiomycota</taxon>
        <taxon>Agaricomycotina</taxon>
        <taxon>Agaricomycetes</taxon>
        <taxon>Agaricomycetidae</taxon>
        <taxon>Agaricales</taxon>
        <taxon>Agaricineae</taxon>
        <taxon>Agaricaceae</taxon>
        <taxon>Leucocoprinus</taxon>
    </lineage>
</organism>
<evidence type="ECO:0000313" key="10">
    <source>
        <dbReference type="Proteomes" id="UP000559027"/>
    </source>
</evidence>
<dbReference type="OrthoDB" id="6133115at2759"/>
<dbReference type="InterPro" id="IPR005828">
    <property type="entry name" value="MFS_sugar_transport-like"/>
</dbReference>
<dbReference type="InterPro" id="IPR036259">
    <property type="entry name" value="MFS_trans_sf"/>
</dbReference>
<feature type="transmembrane region" description="Helical" evidence="7">
    <location>
        <begin position="311"/>
        <end position="333"/>
    </location>
</feature>
<feature type="transmembrane region" description="Helical" evidence="7">
    <location>
        <begin position="477"/>
        <end position="496"/>
    </location>
</feature>
<evidence type="ECO:0000256" key="5">
    <source>
        <dbReference type="ARBA" id="ARBA00023136"/>
    </source>
</evidence>
<evidence type="ECO:0000256" key="4">
    <source>
        <dbReference type="ARBA" id="ARBA00022989"/>
    </source>
</evidence>
<feature type="transmembrane region" description="Helical" evidence="7">
    <location>
        <begin position="219"/>
        <end position="242"/>
    </location>
</feature>
<evidence type="ECO:0000256" key="7">
    <source>
        <dbReference type="SAM" id="Phobius"/>
    </source>
</evidence>
<feature type="transmembrane region" description="Helical" evidence="7">
    <location>
        <begin position="412"/>
        <end position="435"/>
    </location>
</feature>
<feature type="transmembrane region" description="Helical" evidence="7">
    <location>
        <begin position="40"/>
        <end position="63"/>
    </location>
</feature>
<dbReference type="AlphaFoldDB" id="A0A8H5GES0"/>
<keyword evidence="10" id="KW-1185">Reference proteome</keyword>
<reference evidence="9 10" key="1">
    <citation type="journal article" date="2020" name="ISME J.">
        <title>Uncovering the hidden diversity of litter-decomposition mechanisms in mushroom-forming fungi.</title>
        <authorList>
            <person name="Floudas D."/>
            <person name="Bentzer J."/>
            <person name="Ahren D."/>
            <person name="Johansson T."/>
            <person name="Persson P."/>
            <person name="Tunlid A."/>
        </authorList>
    </citation>
    <scope>NUCLEOTIDE SEQUENCE [LARGE SCALE GENOMIC DNA]</scope>
    <source>
        <strain evidence="9 10">CBS 146.42</strain>
    </source>
</reference>
<feature type="region of interest" description="Disordered" evidence="6">
    <location>
        <begin position="522"/>
        <end position="557"/>
    </location>
</feature>
<evidence type="ECO:0000256" key="2">
    <source>
        <dbReference type="ARBA" id="ARBA00010992"/>
    </source>
</evidence>
<dbReference type="InterPro" id="IPR050360">
    <property type="entry name" value="MFS_Sugar_Transporters"/>
</dbReference>
<sequence>MSSNEKKGESHHPKPQVDALVSEMAMQDKTPWYQKPNLRLLYLIFLPTCLGVEMTSGFDSSMMNGLQAVDSWDTFFHSPRSTLLGLMSAMYSLGAILSLPAVPLLSDGLGRRRAILLGSFIMVIGAILQTCSKNYAMFVVSRFILGLGIPLAIVGASSLIGGEIVRIILPGPSYRGLFLELSHPKERAIMGSLFNSCYFIGSIVAAGITFGTFNMRSNWGWRIPSLLQIFPSVLQITFIYFLPESPRWLISKGRGDEAMAILAKYHAEGDMNSEFVKAEFVQIEQTLELEKETSKVGWMDMLAQAGMRRRLLIASFLGLVTQWSGNGLISYFLARILDNVGIHDNRTKNLINLANTCWGFLNATAFALTISRFKRRSMYLLCTCSILAIFTGWTICSAQYAITESQASSRAVIAFIFLYSPAYNIAYNALTYTFLVELFPYHVRAKGITIFQWFGRMAGFFNQFVNPIGIANAGWKYYISYCIFIFLEVIFVYFLFPETSGKTLEELAFLYEKDELEKQKQRVEEELNKEHRPTEQRGDSTEKQSIEKVGGEETKSA</sequence>
<dbReference type="PANTHER" id="PTHR48022:SF29">
    <property type="entry name" value="SUGAR TRANSPORTER, PUTATIVE (AFU_ORTHOLOGUE AFUA_6G14500)-RELATED"/>
    <property type="match status" value="1"/>
</dbReference>